<evidence type="ECO:0000313" key="2">
    <source>
        <dbReference type="EMBL" id="HIY96728.1"/>
    </source>
</evidence>
<evidence type="ECO:0000313" key="3">
    <source>
        <dbReference type="Proteomes" id="UP000886750"/>
    </source>
</evidence>
<evidence type="ECO:0000256" key="1">
    <source>
        <dbReference type="SAM" id="Phobius"/>
    </source>
</evidence>
<evidence type="ECO:0008006" key="4">
    <source>
        <dbReference type="Google" id="ProtNLM"/>
    </source>
</evidence>
<proteinExistence type="predicted"/>
<feature type="transmembrane region" description="Helical" evidence="1">
    <location>
        <begin position="38"/>
        <end position="59"/>
    </location>
</feature>
<dbReference type="EMBL" id="DXCQ01000028">
    <property type="protein sequence ID" value="HIY96728.1"/>
    <property type="molecule type" value="Genomic_DNA"/>
</dbReference>
<feature type="transmembrane region" description="Helical" evidence="1">
    <location>
        <begin position="12"/>
        <end position="32"/>
    </location>
</feature>
<organism evidence="2 3">
    <name type="scientific">Candidatus Borkfalkia excrementigallinarum</name>
    <dbReference type="NCBI Taxonomy" id="2838506"/>
    <lineage>
        <taxon>Bacteria</taxon>
        <taxon>Bacillati</taxon>
        <taxon>Bacillota</taxon>
        <taxon>Clostridia</taxon>
        <taxon>Christensenellales</taxon>
        <taxon>Christensenellaceae</taxon>
        <taxon>Candidatus Borkfalkia</taxon>
    </lineage>
</organism>
<name>A0A9D1ZW34_9FIRM</name>
<dbReference type="AlphaFoldDB" id="A0A9D1ZW34"/>
<reference evidence="2" key="1">
    <citation type="journal article" date="2021" name="PeerJ">
        <title>Extensive microbial diversity within the chicken gut microbiome revealed by metagenomics and culture.</title>
        <authorList>
            <person name="Gilroy R."/>
            <person name="Ravi A."/>
            <person name="Getino M."/>
            <person name="Pursley I."/>
            <person name="Horton D.L."/>
            <person name="Alikhan N.F."/>
            <person name="Baker D."/>
            <person name="Gharbi K."/>
            <person name="Hall N."/>
            <person name="Watson M."/>
            <person name="Adriaenssens E.M."/>
            <person name="Foster-Nyarko E."/>
            <person name="Jarju S."/>
            <person name="Secka A."/>
            <person name="Antonio M."/>
            <person name="Oren A."/>
            <person name="Chaudhuri R.R."/>
            <person name="La Ragione R."/>
            <person name="Hildebrand F."/>
            <person name="Pallen M.J."/>
        </authorList>
    </citation>
    <scope>NUCLEOTIDE SEQUENCE</scope>
    <source>
        <strain evidence="2">1345</strain>
    </source>
</reference>
<sequence length="378" mass="42259">MNRVLERIARIFDIAASFALAGVIVWLGYMNFYREIDSVLLIFSLVFGGLVASIVCGVFHELGHIVIGAICGFRFNSLRIGPLKIFRDEGNIRCTVKSLPDSLAGSAEMLPTNAANLYEKYLAMVCGGLAFSLLFLAADILVLNFYKSIPFAVYALVCTSLPYAFHLFFYNVLPFNDDNLDTDGGMLKGLLKKEPSYLTAVNILAIEAYLYQGLTPAEIDKDLYFGVPQLPEDDLNFVLLTNYRLNYYIDAGDTENALKASARLESVAEYIPKIYKSEILADVLFCECCISGNTDKAKKMYPSLKLYLKGENSLQSHRIAAAYELYANSDKMAALRELNAAEQKAENYYIKGIEKYERKLLACIRGDIKTDIYLDGEK</sequence>
<comment type="caution">
    <text evidence="2">The sequence shown here is derived from an EMBL/GenBank/DDBJ whole genome shotgun (WGS) entry which is preliminary data.</text>
</comment>
<keyword evidence="1" id="KW-0812">Transmembrane</keyword>
<reference evidence="2" key="2">
    <citation type="submission" date="2021-04" db="EMBL/GenBank/DDBJ databases">
        <authorList>
            <person name="Gilroy R."/>
        </authorList>
    </citation>
    <scope>NUCLEOTIDE SEQUENCE</scope>
    <source>
        <strain evidence="2">1345</strain>
    </source>
</reference>
<feature type="transmembrane region" description="Helical" evidence="1">
    <location>
        <begin position="151"/>
        <end position="173"/>
    </location>
</feature>
<dbReference type="Proteomes" id="UP000886750">
    <property type="component" value="Unassembled WGS sequence"/>
</dbReference>
<gene>
    <name evidence="2" type="ORF">H9729_03495</name>
</gene>
<keyword evidence="1" id="KW-0472">Membrane</keyword>
<protein>
    <recommendedName>
        <fullName evidence="4">M50 family peptidase</fullName>
    </recommendedName>
</protein>
<feature type="transmembrane region" description="Helical" evidence="1">
    <location>
        <begin position="121"/>
        <end position="145"/>
    </location>
</feature>
<keyword evidence="1" id="KW-1133">Transmembrane helix</keyword>
<accession>A0A9D1ZW34</accession>